<dbReference type="RefSeq" id="WP_313322140.1">
    <property type="nucleotide sequence ID" value="NZ_CP134878.1"/>
</dbReference>
<proteinExistence type="predicted"/>
<evidence type="ECO:0000313" key="6">
    <source>
        <dbReference type="EMBL" id="WNM22366.1"/>
    </source>
</evidence>
<evidence type="ECO:0000313" key="5">
    <source>
        <dbReference type="EMBL" id="WNM18315.1"/>
    </source>
</evidence>
<keyword evidence="3" id="KW-0998">Cell outer membrane</keyword>
<dbReference type="SUPFAM" id="SSF48452">
    <property type="entry name" value="TPR-like"/>
    <property type="match status" value="1"/>
</dbReference>
<dbReference type="EMBL" id="CP134878">
    <property type="protein sequence ID" value="WNM18315.1"/>
    <property type="molecule type" value="Genomic_DNA"/>
</dbReference>
<organism evidence="5">
    <name type="scientific">Flavobacterium capsici</name>
    <dbReference type="NCBI Taxonomy" id="3075618"/>
    <lineage>
        <taxon>Bacteria</taxon>
        <taxon>Pseudomonadati</taxon>
        <taxon>Bacteroidota</taxon>
        <taxon>Flavobacteriia</taxon>
        <taxon>Flavobacteriales</taxon>
        <taxon>Flavobacteriaceae</taxon>
        <taxon>Flavobacterium</taxon>
    </lineage>
</organism>
<evidence type="ECO:0000313" key="7">
    <source>
        <dbReference type="Proteomes" id="UP001304515"/>
    </source>
</evidence>
<keyword evidence="1" id="KW-0732">Signal</keyword>
<gene>
    <name evidence="5" type="primary">bamD</name>
    <name evidence="6" type="ORF">RN605_03145</name>
    <name evidence="5" type="ORF">RN608_09845</name>
</gene>
<dbReference type="Proteomes" id="UP001304515">
    <property type="component" value="Chromosome"/>
</dbReference>
<dbReference type="NCBIfam" id="TIGR03302">
    <property type="entry name" value="OM_YfiO"/>
    <property type="match status" value="1"/>
</dbReference>
<dbReference type="EMBL" id="CP134890">
    <property type="protein sequence ID" value="WNM22366.1"/>
    <property type="molecule type" value="Genomic_DNA"/>
</dbReference>
<dbReference type="InterPro" id="IPR011990">
    <property type="entry name" value="TPR-like_helical_dom_sf"/>
</dbReference>
<accession>A0AA96J8G2</accession>
<dbReference type="PROSITE" id="PS51257">
    <property type="entry name" value="PROKAR_LIPOPROTEIN"/>
    <property type="match status" value="1"/>
</dbReference>
<accession>A0AA96J1W2</accession>
<dbReference type="InterPro" id="IPR017689">
    <property type="entry name" value="BamD"/>
</dbReference>
<name>A0AA96J1W2_9FLAO</name>
<dbReference type="KEGG" id="fcj:RN605_03145"/>
<dbReference type="Gene3D" id="1.25.40.10">
    <property type="entry name" value="Tetratricopeptide repeat domain"/>
    <property type="match status" value="1"/>
</dbReference>
<protein>
    <submittedName>
        <fullName evidence="5">Outer membrane protein assembly factor BamD</fullName>
    </submittedName>
</protein>
<dbReference type="Pfam" id="PF13525">
    <property type="entry name" value="YfiO"/>
    <property type="match status" value="1"/>
</dbReference>
<evidence type="ECO:0000256" key="2">
    <source>
        <dbReference type="ARBA" id="ARBA00023136"/>
    </source>
</evidence>
<keyword evidence="2" id="KW-0472">Membrane</keyword>
<keyword evidence="7" id="KW-1185">Reference proteome</keyword>
<dbReference type="InterPro" id="IPR039565">
    <property type="entry name" value="BamD-like"/>
</dbReference>
<evidence type="ECO:0000259" key="4">
    <source>
        <dbReference type="Pfam" id="PF13525"/>
    </source>
</evidence>
<dbReference type="AlphaFoldDB" id="A0AA96J1W2"/>
<sequence>MKKIIFLFAFVALFSSCSEYQKALKSDDVAVKFAEATKQYEAQKYSKAIRLFEQIAPAYKGKPSAEKMFYMYSQALYKTKQYYLAAYQFESFASLYPRSEKIEEASFLGAKCFSKLSPVYSLDQVDTYKAIDKLQDFIDKFPESTYMVEANTIAKDLREKIEKKAFENAKQYNTISDFKSAMVALDNFIINYPGTPYKEQALFYKFDSAYNLAINSITTKQEERLLDAKTAYDKLIKFNSNSEFKGKADVMLARIEDELKQFSKIN</sequence>
<feature type="domain" description="Outer membrane lipoprotein BamD-like" evidence="4">
    <location>
        <begin position="32"/>
        <end position="173"/>
    </location>
</feature>
<evidence type="ECO:0000256" key="1">
    <source>
        <dbReference type="ARBA" id="ARBA00022729"/>
    </source>
</evidence>
<reference evidence="5 7" key="1">
    <citation type="submission" date="2023-09" db="EMBL/GenBank/DDBJ databases">
        <title>Flavobacterium sp. a novel bacteria isolate from Pepper rhizosphere.</title>
        <authorList>
            <person name="Peng Y."/>
            <person name="Lee J."/>
        </authorList>
    </citation>
    <scope>NUCLEOTIDE SEQUENCE</scope>
    <source>
        <strain evidence="5">PMR2A8</strain>
        <strain evidence="6 7">PMTSA4</strain>
    </source>
</reference>
<evidence type="ECO:0000256" key="3">
    <source>
        <dbReference type="ARBA" id="ARBA00023237"/>
    </source>
</evidence>